<keyword evidence="2" id="KW-1185">Reference proteome</keyword>
<protein>
    <recommendedName>
        <fullName evidence="3">Condensation domain-containing protein</fullName>
    </recommendedName>
</protein>
<dbReference type="SUPFAM" id="SSF52777">
    <property type="entry name" value="CoA-dependent acyltransferases"/>
    <property type="match status" value="1"/>
</dbReference>
<evidence type="ECO:0000313" key="2">
    <source>
        <dbReference type="Proteomes" id="UP000234331"/>
    </source>
</evidence>
<name>A0A2I2KUB1_9ACTN</name>
<proteinExistence type="predicted"/>
<evidence type="ECO:0000313" key="1">
    <source>
        <dbReference type="EMBL" id="SNQ49239.1"/>
    </source>
</evidence>
<dbReference type="EMBL" id="FZMO01000235">
    <property type="protein sequence ID" value="SNQ49239.1"/>
    <property type="molecule type" value="Genomic_DNA"/>
</dbReference>
<dbReference type="Proteomes" id="UP000234331">
    <property type="component" value="Unassembled WGS sequence"/>
</dbReference>
<dbReference type="AlphaFoldDB" id="A0A2I2KUB1"/>
<evidence type="ECO:0008006" key="3">
    <source>
        <dbReference type="Google" id="ProtNLM"/>
    </source>
</evidence>
<sequence length="428" mass="44495">MTTIPARPGRLVVPRDRVWRRTQIVGVLGPLDVPSPPRLRDALYRLAAIAPGRPPLCTLDRAGTRWRPVPGPRLAEHLDRVVRPLDPDVGGADDVLALVERGLRTPPADLPLRISVGGEHVLVEMSHLVGDGRHLDLYWSELLGRALDGGVPTLAAHAGPRLALPRAFAATFARHPGRLAAIARGAGAAAGDTPLTERGGGAGPDGGADPAFVARHTGPELLRAVRDARGGRDTGRSVAGILFAAAWSAVARAGLPAPAPGLWVLFDGRRFLPVPAGGVGNFVAGVYLEPADPRDPVAISTAMRAVIDSGRPVATMAAAAAKQLAPPIPLPRRGRGPAAPPSRPAPTLAVNFLPRLPGFTGLPWRASPGERTLALASTPGGPGGITVTMAELDGCLHVSITFDGALFERKAVRAMAELLCADPLGLVR</sequence>
<organism evidence="1 2">
    <name type="scientific">Frankia canadensis</name>
    <dbReference type="NCBI Taxonomy" id="1836972"/>
    <lineage>
        <taxon>Bacteria</taxon>
        <taxon>Bacillati</taxon>
        <taxon>Actinomycetota</taxon>
        <taxon>Actinomycetes</taxon>
        <taxon>Frankiales</taxon>
        <taxon>Frankiaceae</taxon>
        <taxon>Frankia</taxon>
    </lineage>
</organism>
<gene>
    <name evidence="1" type="ORF">FRACA_310031</name>
</gene>
<reference evidence="1 2" key="1">
    <citation type="submission" date="2017-06" db="EMBL/GenBank/DDBJ databases">
        <authorList>
            <person name="Kim H.J."/>
            <person name="Triplett B.A."/>
        </authorList>
    </citation>
    <scope>NUCLEOTIDE SEQUENCE [LARGE SCALE GENOMIC DNA]</scope>
    <source>
        <strain evidence="1">FRACA_ARgP5</strain>
    </source>
</reference>
<dbReference type="RefSeq" id="WP_115537976.1">
    <property type="nucleotide sequence ID" value="NZ_FZMO01000235.1"/>
</dbReference>
<dbReference type="OrthoDB" id="3204481at2"/>
<accession>A0A2I2KUB1</accession>